<name>F0WPG4_9STRA</name>
<feature type="compositionally biased region" description="Polar residues" evidence="1">
    <location>
        <begin position="12"/>
        <end position="26"/>
    </location>
</feature>
<dbReference type="HOGENOM" id="CLU_1477662_0_0_1"/>
<accession>F0WPG4</accession>
<dbReference type="EMBL" id="FR824230">
    <property type="protein sequence ID" value="CCA23212.1"/>
    <property type="molecule type" value="Genomic_DNA"/>
</dbReference>
<organism evidence="2">
    <name type="scientific">Albugo laibachii Nc14</name>
    <dbReference type="NCBI Taxonomy" id="890382"/>
    <lineage>
        <taxon>Eukaryota</taxon>
        <taxon>Sar</taxon>
        <taxon>Stramenopiles</taxon>
        <taxon>Oomycota</taxon>
        <taxon>Peronosporomycetes</taxon>
        <taxon>Albuginales</taxon>
        <taxon>Albuginaceae</taxon>
        <taxon>Albugo</taxon>
    </lineage>
</organism>
<reference evidence="2" key="1">
    <citation type="journal article" date="2011" name="PLoS Biol.">
        <title>Gene gain and loss during evolution of obligate parasitism in the white rust pathogen of Arabidopsis thaliana.</title>
        <authorList>
            <person name="Kemen E."/>
            <person name="Gardiner A."/>
            <person name="Schultz-Larsen T."/>
            <person name="Kemen A.C."/>
            <person name="Balmuth A.L."/>
            <person name="Robert-Seilaniantz A."/>
            <person name="Bailey K."/>
            <person name="Holub E."/>
            <person name="Studholme D.J."/>
            <person name="Maclean D."/>
            <person name="Jones J.D."/>
        </authorList>
    </citation>
    <scope>NUCLEOTIDE SEQUENCE</scope>
</reference>
<evidence type="ECO:0000313" key="2">
    <source>
        <dbReference type="EMBL" id="CCA23212.1"/>
    </source>
</evidence>
<feature type="region of interest" description="Disordered" evidence="1">
    <location>
        <begin position="1"/>
        <end position="28"/>
    </location>
</feature>
<evidence type="ECO:0000256" key="1">
    <source>
        <dbReference type="SAM" id="MobiDB-lite"/>
    </source>
</evidence>
<dbReference type="AlphaFoldDB" id="F0WPG4"/>
<dbReference type="InterPro" id="IPR000048">
    <property type="entry name" value="IQ_motif_EF-hand-BS"/>
</dbReference>
<reference evidence="2" key="2">
    <citation type="submission" date="2011-02" db="EMBL/GenBank/DDBJ databases">
        <authorList>
            <person name="MacLean D."/>
        </authorList>
    </citation>
    <scope>NUCLEOTIDE SEQUENCE</scope>
</reference>
<proteinExistence type="predicted"/>
<sequence>MSRHPSRKASSDVFNSRRSSNDQQSIRLPEHITLLTSPKRRNRCKIGRACYNGSESFIKGSRVAREQSNRKLQMRTPLMHSTSLPSFLSIQEAEFCELESFLSTYRYQKSCTPAAVKIQSTWRMYKKKKAYRKWAKYVEKRYRKLFKRWALSAKVGRVLRRSVQRKFIEAWRNQVKSTLRVHF</sequence>
<protein>
    <submittedName>
        <fullName evidence="2">AlNc14C185G8309 protein</fullName>
    </submittedName>
</protein>
<dbReference type="Pfam" id="PF00612">
    <property type="entry name" value="IQ"/>
    <property type="match status" value="1"/>
</dbReference>
<gene>
    <name evidence="2" type="primary">AlNc14C185G8309</name>
    <name evidence="2" type="ORF">ALNC14_093550</name>
</gene>
<dbReference type="PROSITE" id="PS50096">
    <property type="entry name" value="IQ"/>
    <property type="match status" value="1"/>
</dbReference>